<keyword evidence="4" id="KW-1185">Reference proteome</keyword>
<comment type="caution">
    <text evidence="3">The sequence shown here is derived from an EMBL/GenBank/DDBJ whole genome shotgun (WGS) entry which is preliminary data.</text>
</comment>
<feature type="coiled-coil region" evidence="1">
    <location>
        <begin position="135"/>
        <end position="198"/>
    </location>
</feature>
<dbReference type="EMBL" id="VUMY01000024">
    <property type="protein sequence ID" value="MST50607.1"/>
    <property type="molecule type" value="Genomic_DNA"/>
</dbReference>
<feature type="region of interest" description="Disordered" evidence="2">
    <location>
        <begin position="1"/>
        <end position="57"/>
    </location>
</feature>
<evidence type="ECO:0000256" key="1">
    <source>
        <dbReference type="SAM" id="Coils"/>
    </source>
</evidence>
<sequence length="247" mass="26786">MRGETMSDNETENLENTEENPAEKSAENTAETPLGDTQTASPEASSEPTQPEEPEALTSEQMIAKLNAEDYKGSELMDVLAEIETLITQARSLPMSSSVLVNKAQALSLLDSARLAMPADIRIANQIVAGANAVIERSQEEANETLAKANSASEQIQADAHARADELVNQERIVVMAKERAEQIIETATQKAEDLARGADKYCEEKLSELESILGKLQEQSAAGRKILTERAPFDPKTLGEVSETDE</sequence>
<evidence type="ECO:0000313" key="4">
    <source>
        <dbReference type="Proteomes" id="UP000442535"/>
    </source>
</evidence>
<keyword evidence="1" id="KW-0175">Coiled coil</keyword>
<organism evidence="3 4">
    <name type="scientific">Mobiluncus porci</name>
    <dbReference type="NCBI Taxonomy" id="2652278"/>
    <lineage>
        <taxon>Bacteria</taxon>
        <taxon>Bacillati</taxon>
        <taxon>Actinomycetota</taxon>
        <taxon>Actinomycetes</taxon>
        <taxon>Actinomycetales</taxon>
        <taxon>Actinomycetaceae</taxon>
        <taxon>Mobiluncus</taxon>
    </lineage>
</organism>
<feature type="compositionally biased region" description="Acidic residues" evidence="2">
    <location>
        <begin position="7"/>
        <end position="20"/>
    </location>
</feature>
<evidence type="ECO:0000313" key="3">
    <source>
        <dbReference type="EMBL" id="MST50607.1"/>
    </source>
</evidence>
<dbReference type="AlphaFoldDB" id="A0A7K0K552"/>
<proteinExistence type="predicted"/>
<dbReference type="Proteomes" id="UP000442535">
    <property type="component" value="Unassembled WGS sequence"/>
</dbReference>
<gene>
    <name evidence="3" type="ORF">FYJ63_10300</name>
</gene>
<evidence type="ECO:0000256" key="2">
    <source>
        <dbReference type="SAM" id="MobiDB-lite"/>
    </source>
</evidence>
<feature type="compositionally biased region" description="Polar residues" evidence="2">
    <location>
        <begin position="27"/>
        <end position="49"/>
    </location>
</feature>
<protein>
    <submittedName>
        <fullName evidence="3">Uncharacterized protein</fullName>
    </submittedName>
</protein>
<accession>A0A7K0K552</accession>
<reference evidence="3 4" key="1">
    <citation type="submission" date="2019-08" db="EMBL/GenBank/DDBJ databases">
        <title>In-depth cultivation of the pig gut microbiome towards novel bacterial diversity and tailored functional studies.</title>
        <authorList>
            <person name="Wylensek D."/>
            <person name="Hitch T.C.A."/>
            <person name="Clavel T."/>
        </authorList>
    </citation>
    <scope>NUCLEOTIDE SEQUENCE [LARGE SCALE GENOMIC DNA]</scope>
    <source>
        <strain evidence="3 4">RF-GAM-744-WT-7</strain>
    </source>
</reference>
<name>A0A7K0K552_9ACTO</name>
<feature type="region of interest" description="Disordered" evidence="2">
    <location>
        <begin position="225"/>
        <end position="247"/>
    </location>
</feature>